<dbReference type="Gene3D" id="3.40.50.720">
    <property type="entry name" value="NAD(P)-binding Rossmann-like Domain"/>
    <property type="match status" value="1"/>
</dbReference>
<feature type="domain" description="PRISE-like Rossmann-fold" evidence="1">
    <location>
        <begin position="28"/>
        <end position="301"/>
    </location>
</feature>
<dbReference type="CDD" id="cd08948">
    <property type="entry name" value="5beta-POR_like_SDR_a"/>
    <property type="match status" value="1"/>
</dbReference>
<dbReference type="Pfam" id="PF22917">
    <property type="entry name" value="PRISE"/>
    <property type="match status" value="1"/>
</dbReference>
<dbReference type="Proteomes" id="UP000054321">
    <property type="component" value="Unassembled WGS sequence"/>
</dbReference>
<protein>
    <recommendedName>
        <fullName evidence="1">PRISE-like Rossmann-fold domain-containing protein</fullName>
    </recommendedName>
</protein>
<reference evidence="2 3" key="1">
    <citation type="submission" date="2014-04" db="EMBL/GenBank/DDBJ databases">
        <authorList>
            <consortium name="DOE Joint Genome Institute"/>
            <person name="Kuo A."/>
            <person name="Martino E."/>
            <person name="Perotto S."/>
            <person name="Kohler A."/>
            <person name="Nagy L.G."/>
            <person name="Floudas D."/>
            <person name="Copeland A."/>
            <person name="Barry K.W."/>
            <person name="Cichocki N."/>
            <person name="Veneault-Fourrey C."/>
            <person name="LaButti K."/>
            <person name="Lindquist E.A."/>
            <person name="Lipzen A."/>
            <person name="Lundell T."/>
            <person name="Morin E."/>
            <person name="Murat C."/>
            <person name="Sun H."/>
            <person name="Tunlid A."/>
            <person name="Henrissat B."/>
            <person name="Grigoriev I.V."/>
            <person name="Hibbett D.S."/>
            <person name="Martin F."/>
            <person name="Nordberg H.P."/>
            <person name="Cantor M.N."/>
            <person name="Hua S.X."/>
        </authorList>
    </citation>
    <scope>NUCLEOTIDE SEQUENCE [LARGE SCALE GENOMIC DNA]</scope>
    <source>
        <strain evidence="2 3">Zn</strain>
    </source>
</reference>
<evidence type="ECO:0000313" key="3">
    <source>
        <dbReference type="Proteomes" id="UP000054321"/>
    </source>
</evidence>
<dbReference type="InterPro" id="IPR036291">
    <property type="entry name" value="NAD(P)-bd_dom_sf"/>
</dbReference>
<keyword evidence="3" id="KW-1185">Reference proteome</keyword>
<dbReference type="PANTHER" id="PTHR32487">
    <property type="entry name" value="3-OXO-DELTA(4,5)-STEROID 5-BETA-REDUCTASE"/>
    <property type="match status" value="1"/>
</dbReference>
<proteinExistence type="predicted"/>
<accession>A0A0C3CZT2</accession>
<dbReference type="SUPFAM" id="SSF51735">
    <property type="entry name" value="NAD(P)-binding Rossmann-fold domains"/>
    <property type="match status" value="1"/>
</dbReference>
<sequence length="425" mass="47887">MAERNQQKTHSVGIYHGLPEFDAVGQTAIVTGANGISGQAMLKILLAHPERWTTIYAISRGPPLKNGTSGKKVHHIAVDFLDDVKEVANVLMENHIKSGYCFYFSYKESADPAVIYAENGDMLETLLNALYLANAIPKRVVLQTGGKHYGVHQGPYRIPAQEDDPRVTLGQNFYYRYRQEDTLQELGSKYGFDYTITRPMTIIGALKGNFLNLAMAVGLYLSVTKELGETPDFNGTWAKYHSAEALSSSTMNAYFTEWCALTPESSNEAFNITNGDVLTWARLFPELCTFFKLRPPSPSQFTKPAPRPVKSQFPTVRPLDYAKPGNIELRNSWDKWAKEERTLAAWKKLQEREGLDEDAFERASWGYADRNMAIDYGKLESMSKARRFGWLGYVDSTENFLEVLREAQGMGILPKFEIDLVLGRS</sequence>
<dbReference type="EMBL" id="KN832888">
    <property type="protein sequence ID" value="KIM95142.1"/>
    <property type="molecule type" value="Genomic_DNA"/>
</dbReference>
<dbReference type="AlphaFoldDB" id="A0A0C3CZT2"/>
<dbReference type="STRING" id="913774.A0A0C3CZT2"/>
<dbReference type="OrthoDB" id="1731983at2759"/>
<gene>
    <name evidence="2" type="ORF">OIDMADRAFT_34548</name>
</gene>
<name>A0A0C3CZT2_OIDMZ</name>
<evidence type="ECO:0000313" key="2">
    <source>
        <dbReference type="EMBL" id="KIM95142.1"/>
    </source>
</evidence>
<reference evidence="3" key="2">
    <citation type="submission" date="2015-01" db="EMBL/GenBank/DDBJ databases">
        <title>Evolutionary Origins and Diversification of the Mycorrhizal Mutualists.</title>
        <authorList>
            <consortium name="DOE Joint Genome Institute"/>
            <consortium name="Mycorrhizal Genomics Consortium"/>
            <person name="Kohler A."/>
            <person name="Kuo A."/>
            <person name="Nagy L.G."/>
            <person name="Floudas D."/>
            <person name="Copeland A."/>
            <person name="Barry K.W."/>
            <person name="Cichocki N."/>
            <person name="Veneault-Fourrey C."/>
            <person name="LaButti K."/>
            <person name="Lindquist E.A."/>
            <person name="Lipzen A."/>
            <person name="Lundell T."/>
            <person name="Morin E."/>
            <person name="Murat C."/>
            <person name="Riley R."/>
            <person name="Ohm R."/>
            <person name="Sun H."/>
            <person name="Tunlid A."/>
            <person name="Henrissat B."/>
            <person name="Grigoriev I.V."/>
            <person name="Hibbett D.S."/>
            <person name="Martin F."/>
        </authorList>
    </citation>
    <scope>NUCLEOTIDE SEQUENCE [LARGE SCALE GENOMIC DNA]</scope>
    <source>
        <strain evidence="3">Zn</strain>
    </source>
</reference>
<dbReference type="HOGENOM" id="CLU_030125_1_1_1"/>
<organism evidence="2 3">
    <name type="scientific">Oidiodendron maius (strain Zn)</name>
    <dbReference type="NCBI Taxonomy" id="913774"/>
    <lineage>
        <taxon>Eukaryota</taxon>
        <taxon>Fungi</taxon>
        <taxon>Dikarya</taxon>
        <taxon>Ascomycota</taxon>
        <taxon>Pezizomycotina</taxon>
        <taxon>Leotiomycetes</taxon>
        <taxon>Leotiomycetes incertae sedis</taxon>
        <taxon>Myxotrichaceae</taxon>
        <taxon>Oidiodendron</taxon>
    </lineage>
</organism>
<dbReference type="PANTHER" id="PTHR32487:SF0">
    <property type="entry name" value="3-OXO-DELTA(4,5)-STEROID 5-BETA-REDUCTASE"/>
    <property type="match status" value="1"/>
</dbReference>
<dbReference type="InParanoid" id="A0A0C3CZT2"/>
<evidence type="ECO:0000259" key="1">
    <source>
        <dbReference type="Pfam" id="PF22917"/>
    </source>
</evidence>
<dbReference type="InterPro" id="IPR055222">
    <property type="entry name" value="PRISE-like_Rossmann-fold"/>
</dbReference>